<dbReference type="SUPFAM" id="SSF53597">
    <property type="entry name" value="Dihydrofolate reductase-like"/>
    <property type="match status" value="1"/>
</dbReference>
<dbReference type="PANTHER" id="PTHR38011:SF11">
    <property type="entry name" value="2,5-DIAMINO-6-RIBOSYLAMINO-4(3H)-PYRIMIDINONE 5'-PHOSPHATE REDUCTASE"/>
    <property type="match status" value="1"/>
</dbReference>
<dbReference type="Pfam" id="PF01872">
    <property type="entry name" value="RibD_C"/>
    <property type="match status" value="1"/>
</dbReference>
<dbReference type="AlphaFoldDB" id="A0A431TWZ5"/>
<dbReference type="InterPro" id="IPR024072">
    <property type="entry name" value="DHFR-like_dom_sf"/>
</dbReference>
<evidence type="ECO:0000313" key="3">
    <source>
        <dbReference type="Proteomes" id="UP000282184"/>
    </source>
</evidence>
<sequence>MRKLKLQVQISVDGFIGGPNGEMDWLTCPWDQELDAYVEALTAPVDGIVLGRKLAEGFIPHWAAVAADEGNPDVAAGRKFTDTPKVVFSRTLTQSAWANTTLARAELPAAIGQLKQRPGGDLMAYGGASFVGSLIAHDLIDEYHLLVNPVAIGRGLPIFQQLPEKRPLQLLAARTFACGITALHYRPQRG</sequence>
<organism evidence="2 3">
    <name type="scientific">Hymenobacter gummosus</name>
    <dbReference type="NCBI Taxonomy" id="1776032"/>
    <lineage>
        <taxon>Bacteria</taxon>
        <taxon>Pseudomonadati</taxon>
        <taxon>Bacteroidota</taxon>
        <taxon>Cytophagia</taxon>
        <taxon>Cytophagales</taxon>
        <taxon>Hymenobacteraceae</taxon>
        <taxon>Hymenobacter</taxon>
    </lineage>
</organism>
<dbReference type="EMBL" id="RXOF01000018">
    <property type="protein sequence ID" value="RTQ45922.1"/>
    <property type="molecule type" value="Genomic_DNA"/>
</dbReference>
<dbReference type="GO" id="GO:0008703">
    <property type="term" value="F:5-amino-6-(5-phosphoribosylamino)uracil reductase activity"/>
    <property type="evidence" value="ECO:0007669"/>
    <property type="project" value="InterPro"/>
</dbReference>
<dbReference type="InterPro" id="IPR050765">
    <property type="entry name" value="Riboflavin_Biosynth_HTPR"/>
</dbReference>
<evidence type="ECO:0000259" key="1">
    <source>
        <dbReference type="Pfam" id="PF01872"/>
    </source>
</evidence>
<dbReference type="InterPro" id="IPR002734">
    <property type="entry name" value="RibDG_C"/>
</dbReference>
<gene>
    <name evidence="2" type="ORF">EJV47_24135</name>
</gene>
<feature type="domain" description="Bacterial bifunctional deaminase-reductase C-terminal" evidence="1">
    <location>
        <begin position="3"/>
        <end position="180"/>
    </location>
</feature>
<keyword evidence="3" id="KW-1185">Reference proteome</keyword>
<dbReference type="Proteomes" id="UP000282184">
    <property type="component" value="Unassembled WGS sequence"/>
</dbReference>
<name>A0A431TWZ5_9BACT</name>
<dbReference type="GO" id="GO:0009231">
    <property type="term" value="P:riboflavin biosynthetic process"/>
    <property type="evidence" value="ECO:0007669"/>
    <property type="project" value="InterPro"/>
</dbReference>
<dbReference type="RefSeq" id="WP_126695778.1">
    <property type="nucleotide sequence ID" value="NZ_RXOF01000018.1"/>
</dbReference>
<dbReference type="PANTHER" id="PTHR38011">
    <property type="entry name" value="DIHYDROFOLATE REDUCTASE FAMILY PROTEIN (AFU_ORTHOLOGUE AFUA_8G06820)"/>
    <property type="match status" value="1"/>
</dbReference>
<accession>A0A431TWZ5</accession>
<dbReference type="OrthoDB" id="195113at2"/>
<protein>
    <submittedName>
        <fullName evidence="2">Dihydrofolate reductase</fullName>
    </submittedName>
</protein>
<reference evidence="2 3" key="1">
    <citation type="submission" date="2018-12" db="EMBL/GenBank/DDBJ databases">
        <title>Hymenobacter gummosus sp. nov., isolated from a spring.</title>
        <authorList>
            <person name="Nie L."/>
        </authorList>
    </citation>
    <scope>NUCLEOTIDE SEQUENCE [LARGE SCALE GENOMIC DNA]</scope>
    <source>
        <strain evidence="2 3">KCTC 52166</strain>
    </source>
</reference>
<evidence type="ECO:0000313" key="2">
    <source>
        <dbReference type="EMBL" id="RTQ45922.1"/>
    </source>
</evidence>
<comment type="caution">
    <text evidence="2">The sequence shown here is derived from an EMBL/GenBank/DDBJ whole genome shotgun (WGS) entry which is preliminary data.</text>
</comment>
<proteinExistence type="predicted"/>
<dbReference type="Gene3D" id="3.40.430.10">
    <property type="entry name" value="Dihydrofolate Reductase, subunit A"/>
    <property type="match status" value="1"/>
</dbReference>